<dbReference type="CDD" id="cd07557">
    <property type="entry name" value="trimeric_dUTPase"/>
    <property type="match status" value="1"/>
</dbReference>
<comment type="catalytic activity">
    <reaction evidence="4">
        <text>dUTP + H2O = dUMP + diphosphate + H(+)</text>
        <dbReference type="Rhea" id="RHEA:10248"/>
        <dbReference type="ChEBI" id="CHEBI:15377"/>
        <dbReference type="ChEBI" id="CHEBI:15378"/>
        <dbReference type="ChEBI" id="CHEBI:33019"/>
        <dbReference type="ChEBI" id="CHEBI:61555"/>
        <dbReference type="ChEBI" id="CHEBI:246422"/>
        <dbReference type="EC" id="3.6.1.23"/>
    </reaction>
</comment>
<dbReference type="PANTHER" id="PTHR11241:SF0">
    <property type="entry name" value="DEOXYURIDINE 5'-TRIPHOSPHATE NUCLEOTIDOHYDROLASE"/>
    <property type="match status" value="1"/>
</dbReference>
<dbReference type="InterPro" id="IPR029054">
    <property type="entry name" value="dUTPase-like"/>
</dbReference>
<comment type="similarity">
    <text evidence="1">Belongs to the dUTPase family.</text>
</comment>
<evidence type="ECO:0000259" key="5">
    <source>
        <dbReference type="Pfam" id="PF00692"/>
    </source>
</evidence>
<dbReference type="RefSeq" id="WP_218326633.1">
    <property type="nucleotide sequence ID" value="NZ_JAHUZB010000004.1"/>
</dbReference>
<dbReference type="EC" id="3.6.1.23" evidence="2"/>
<protein>
    <recommendedName>
        <fullName evidence="2">dUTP diphosphatase</fullName>
        <ecNumber evidence="2">3.6.1.23</ecNumber>
    </recommendedName>
</protein>
<dbReference type="InterPro" id="IPR008181">
    <property type="entry name" value="dUTPase"/>
</dbReference>
<comment type="caution">
    <text evidence="6">The sequence shown here is derived from an EMBL/GenBank/DDBJ whole genome shotgun (WGS) entry which is preliminary data.</text>
</comment>
<accession>A0ABS6TF41</accession>
<organism evidence="6 7">
    <name type="scientific">Enterococcus alishanensis</name>
    <dbReference type="NCBI Taxonomy" id="1303817"/>
    <lineage>
        <taxon>Bacteria</taxon>
        <taxon>Bacillati</taxon>
        <taxon>Bacillota</taxon>
        <taxon>Bacilli</taxon>
        <taxon>Lactobacillales</taxon>
        <taxon>Enterococcaceae</taxon>
        <taxon>Enterococcus</taxon>
    </lineage>
</organism>
<gene>
    <name evidence="6" type="ORF">KUA55_12220</name>
</gene>
<keyword evidence="3" id="KW-0546">Nucleotide metabolism</keyword>
<dbReference type="InterPro" id="IPR033704">
    <property type="entry name" value="dUTPase_trimeric"/>
</dbReference>
<keyword evidence="7" id="KW-1185">Reference proteome</keyword>
<evidence type="ECO:0000256" key="3">
    <source>
        <dbReference type="ARBA" id="ARBA00023080"/>
    </source>
</evidence>
<evidence type="ECO:0000256" key="2">
    <source>
        <dbReference type="ARBA" id="ARBA00012379"/>
    </source>
</evidence>
<dbReference type="EMBL" id="JAHUZB010000004">
    <property type="protein sequence ID" value="MBV7391449.1"/>
    <property type="molecule type" value="Genomic_DNA"/>
</dbReference>
<evidence type="ECO:0000256" key="4">
    <source>
        <dbReference type="ARBA" id="ARBA00047686"/>
    </source>
</evidence>
<reference evidence="6 7" key="1">
    <citation type="submission" date="2021-06" db="EMBL/GenBank/DDBJ databases">
        <title>Enterococcus alishanensis sp. nov., a novel lactic acid bacterium isolated from fresh coffee beans.</title>
        <authorList>
            <person name="Chen Y.-S."/>
        </authorList>
    </citation>
    <scope>NUCLEOTIDE SEQUENCE [LARGE SCALE GENOMIC DNA]</scope>
    <source>
        <strain evidence="6 7">ALS3</strain>
    </source>
</reference>
<proteinExistence type="inferred from homology"/>
<feature type="domain" description="dUTPase-like" evidence="5">
    <location>
        <begin position="60"/>
        <end position="166"/>
    </location>
</feature>
<evidence type="ECO:0000256" key="1">
    <source>
        <dbReference type="ARBA" id="ARBA00006581"/>
    </source>
</evidence>
<sequence length="168" mass="18758">MRKRGFEVVSAFKDQNIQLPQRATENAAGYDFEAAEDIVIPAVWKQLIHHFVSNKTVDEKLVKPVLVATGIKSYMGEDEYLQLANRSSNPLKRFLVLSNGVGVIDSDYYNNPDNEGHIMFQFSNFGLTDVKIKKGERIGQGIFLPFLKADNDVANEKRTGGFGSSGKE</sequence>
<name>A0ABS6TF41_9ENTE</name>
<dbReference type="Pfam" id="PF00692">
    <property type="entry name" value="dUTPase"/>
    <property type="match status" value="1"/>
</dbReference>
<dbReference type="PANTHER" id="PTHR11241">
    <property type="entry name" value="DEOXYURIDINE 5'-TRIPHOSPHATE NUCLEOTIDOHYDROLASE"/>
    <property type="match status" value="1"/>
</dbReference>
<evidence type="ECO:0000313" key="7">
    <source>
        <dbReference type="Proteomes" id="UP000774130"/>
    </source>
</evidence>
<dbReference type="Proteomes" id="UP000774130">
    <property type="component" value="Unassembled WGS sequence"/>
</dbReference>
<evidence type="ECO:0000313" key="6">
    <source>
        <dbReference type="EMBL" id="MBV7391449.1"/>
    </source>
</evidence>